<reference evidence="3 4" key="1">
    <citation type="submission" date="2019-12" db="EMBL/GenBank/DDBJ databases">
        <authorList>
            <person name="Kim Y.S."/>
        </authorList>
    </citation>
    <scope>NUCLEOTIDE SEQUENCE [LARGE SCALE GENOMIC DNA]</scope>
    <source>
        <strain evidence="3 4">MMS17-SY077</strain>
    </source>
</reference>
<dbReference type="Pfam" id="PF09084">
    <property type="entry name" value="NMT1"/>
    <property type="match status" value="1"/>
</dbReference>
<protein>
    <submittedName>
        <fullName evidence="3">PhnD/SsuA/transferrin family substrate-binding protein</fullName>
    </submittedName>
</protein>
<dbReference type="AlphaFoldDB" id="A0A6I4P025"/>
<comment type="caution">
    <text evidence="3">The sequence shown here is derived from an EMBL/GenBank/DDBJ whole genome shotgun (WGS) entry which is preliminary data.</text>
</comment>
<dbReference type="Proteomes" id="UP000438182">
    <property type="component" value="Unassembled WGS sequence"/>
</dbReference>
<name>A0A6I4P025_9MICO</name>
<feature type="chain" id="PRO_5026060113" evidence="1">
    <location>
        <begin position="27"/>
        <end position="326"/>
    </location>
</feature>
<evidence type="ECO:0000313" key="3">
    <source>
        <dbReference type="EMBL" id="MWB99741.1"/>
    </source>
</evidence>
<dbReference type="InterPro" id="IPR015168">
    <property type="entry name" value="SsuA/THI5"/>
</dbReference>
<proteinExistence type="predicted"/>
<accession>A0A6I4P025</accession>
<dbReference type="RefSeq" id="WP_160426267.1">
    <property type="nucleotide sequence ID" value="NZ_WSTA01000076.1"/>
</dbReference>
<gene>
    <name evidence="3" type="ORF">GB864_14410</name>
</gene>
<evidence type="ECO:0000313" key="4">
    <source>
        <dbReference type="Proteomes" id="UP000438182"/>
    </source>
</evidence>
<evidence type="ECO:0000256" key="1">
    <source>
        <dbReference type="SAM" id="SignalP"/>
    </source>
</evidence>
<organism evidence="3 4">
    <name type="scientific">Agromyces seonyuensis</name>
    <dbReference type="NCBI Taxonomy" id="2662446"/>
    <lineage>
        <taxon>Bacteria</taxon>
        <taxon>Bacillati</taxon>
        <taxon>Actinomycetota</taxon>
        <taxon>Actinomycetes</taxon>
        <taxon>Micrococcales</taxon>
        <taxon>Microbacteriaceae</taxon>
        <taxon>Agromyces</taxon>
    </lineage>
</organism>
<dbReference type="SUPFAM" id="SSF53850">
    <property type="entry name" value="Periplasmic binding protein-like II"/>
    <property type="match status" value="1"/>
</dbReference>
<dbReference type="EMBL" id="WSTA01000076">
    <property type="protein sequence ID" value="MWB99741.1"/>
    <property type="molecule type" value="Genomic_DNA"/>
</dbReference>
<sequence>MKHKLLTIGVAAATLLAMSACTDSDAATTTDDAGSSASAELTPVTVGVIPIADTAALYLGDSLGYFEDAGLDLTIETAESGAAIAPAVVSGDYQFGFSNNLSLLVANEKGLGLTTVSAAVATTGDPSSDMGGIIVKADSDIQTPADLAGKTVSSNAVGNINQVVTRAAIDADGGDSSTTEFVEVAFPDAIAAVENSQVDAAYVVEPFVTAALAAGDRVVSYAYAEFDPKLDIASYFTTQAYADENPDVVEAFQEAMTKSLEAAQDDPDAVRDILTTYTKTDAATAAKIVLPVFPTEIDRAALEKLGSAAVEYGILTAEPDLDALLH</sequence>
<dbReference type="PROSITE" id="PS51257">
    <property type="entry name" value="PROKAR_LIPOPROTEIN"/>
    <property type="match status" value="1"/>
</dbReference>
<dbReference type="Gene3D" id="3.40.190.10">
    <property type="entry name" value="Periplasmic binding protein-like II"/>
    <property type="match status" value="2"/>
</dbReference>
<feature type="signal peptide" evidence="1">
    <location>
        <begin position="1"/>
        <end position="26"/>
    </location>
</feature>
<dbReference type="PANTHER" id="PTHR30024">
    <property type="entry name" value="ALIPHATIC SULFONATES-BINDING PROTEIN-RELATED"/>
    <property type="match status" value="1"/>
</dbReference>
<feature type="domain" description="SsuA/THI5-like" evidence="2">
    <location>
        <begin position="53"/>
        <end position="269"/>
    </location>
</feature>
<evidence type="ECO:0000259" key="2">
    <source>
        <dbReference type="Pfam" id="PF09084"/>
    </source>
</evidence>
<keyword evidence="1" id="KW-0732">Signal</keyword>
<keyword evidence="4" id="KW-1185">Reference proteome</keyword>